<gene>
    <name evidence="2" type="ORF">H8F01_03145</name>
</gene>
<reference evidence="2 3" key="1">
    <citation type="submission" date="2020-08" db="EMBL/GenBank/DDBJ databases">
        <title>Dyella sp. G9 isolated from forest soil.</title>
        <authorList>
            <person name="Fu J."/>
            <person name="Qiu L."/>
        </authorList>
    </citation>
    <scope>NUCLEOTIDE SEQUENCE [LARGE SCALE GENOMIC DNA]</scope>
    <source>
        <strain evidence="2 3">G9</strain>
    </source>
</reference>
<proteinExistence type="predicted"/>
<dbReference type="KEGG" id="dtl:H8F01_03145"/>
<dbReference type="EMBL" id="CP060412">
    <property type="protein sequence ID" value="QNK02176.1"/>
    <property type="molecule type" value="Genomic_DNA"/>
</dbReference>
<dbReference type="AlphaFoldDB" id="A0A7G8Q5W8"/>
<organism evidence="2 3">
    <name type="scientific">Dyella telluris</name>
    <dbReference type="NCBI Taxonomy" id="2763498"/>
    <lineage>
        <taxon>Bacteria</taxon>
        <taxon>Pseudomonadati</taxon>
        <taxon>Pseudomonadota</taxon>
        <taxon>Gammaproteobacteria</taxon>
        <taxon>Lysobacterales</taxon>
        <taxon>Rhodanobacteraceae</taxon>
        <taxon>Dyella</taxon>
    </lineage>
</organism>
<feature type="region of interest" description="Disordered" evidence="1">
    <location>
        <begin position="1"/>
        <end position="21"/>
    </location>
</feature>
<feature type="compositionally biased region" description="Basic and acidic residues" evidence="1">
    <location>
        <begin position="97"/>
        <end position="109"/>
    </location>
</feature>
<protein>
    <submittedName>
        <fullName evidence="2">Uncharacterized protein</fullName>
    </submittedName>
</protein>
<keyword evidence="3" id="KW-1185">Reference proteome</keyword>
<sequence>MNGYPTGTNAATGLPWSPATDGLRNLAGRLDHDGRVTLWATTSTISGNGDTGAEPNQLVAIRDTLKSSDATAAAQETFVTLRSAGFGEVLRGNSFTPDRDADDHDHDHH</sequence>
<evidence type="ECO:0000256" key="1">
    <source>
        <dbReference type="SAM" id="MobiDB-lite"/>
    </source>
</evidence>
<evidence type="ECO:0000313" key="2">
    <source>
        <dbReference type="EMBL" id="QNK02176.1"/>
    </source>
</evidence>
<name>A0A7G8Q5W8_9GAMM</name>
<evidence type="ECO:0000313" key="3">
    <source>
        <dbReference type="Proteomes" id="UP000515873"/>
    </source>
</evidence>
<dbReference type="RefSeq" id="WP_187057633.1">
    <property type="nucleotide sequence ID" value="NZ_CP060412.1"/>
</dbReference>
<feature type="region of interest" description="Disordered" evidence="1">
    <location>
        <begin position="89"/>
        <end position="109"/>
    </location>
</feature>
<accession>A0A7G8Q5W8</accession>
<feature type="compositionally biased region" description="Polar residues" evidence="1">
    <location>
        <begin position="1"/>
        <end position="11"/>
    </location>
</feature>
<dbReference type="Proteomes" id="UP000515873">
    <property type="component" value="Chromosome"/>
</dbReference>